<dbReference type="Proteomes" id="UP000218209">
    <property type="component" value="Unassembled WGS sequence"/>
</dbReference>
<feature type="region of interest" description="Disordered" evidence="1">
    <location>
        <begin position="96"/>
        <end position="208"/>
    </location>
</feature>
<feature type="compositionally biased region" description="Acidic residues" evidence="1">
    <location>
        <begin position="729"/>
        <end position="749"/>
    </location>
</feature>
<evidence type="ECO:0000256" key="1">
    <source>
        <dbReference type="SAM" id="MobiDB-lite"/>
    </source>
</evidence>
<feature type="compositionally biased region" description="Basic and acidic residues" evidence="1">
    <location>
        <begin position="19"/>
        <end position="32"/>
    </location>
</feature>
<name>A0A1X6P384_PORUM</name>
<evidence type="ECO:0000313" key="2">
    <source>
        <dbReference type="EMBL" id="OSX75083.1"/>
    </source>
</evidence>
<protein>
    <submittedName>
        <fullName evidence="2">Uncharacterized protein</fullName>
    </submittedName>
</protein>
<accession>A0A1X6P384</accession>
<dbReference type="EMBL" id="KV918919">
    <property type="protein sequence ID" value="OSX75083.1"/>
    <property type="molecule type" value="Genomic_DNA"/>
</dbReference>
<evidence type="ECO:0000313" key="3">
    <source>
        <dbReference type="Proteomes" id="UP000218209"/>
    </source>
</evidence>
<feature type="compositionally biased region" description="Low complexity" evidence="1">
    <location>
        <begin position="194"/>
        <end position="208"/>
    </location>
</feature>
<dbReference type="AlphaFoldDB" id="A0A1X6P384"/>
<keyword evidence="3" id="KW-1185">Reference proteome</keyword>
<sequence length="772" mass="80931">MNNSSTTGAGRLQVVPTTPEERARANREYEARRTAEAKALAARGRAERRARAVASAASTHAMAPSTLGLPLHKDQAANGCESQSVYNLPAMLQARRDQGDGTPALPGYVRPSTPLRLLVPSMPPSQSRLATTGPYRPPPRRPSSALVVPSPVPDHPNLPPLGRMPSSYSDGLRAPPVPRRRAAPSASQSEVDDAGAPSPSKKAKPPAAAAVKAAAAKAAAASKKVVAGKKKGAAPKSGPQVLAKRIKGLTVAALSKAVQEAARAAMAIAVRLRDANARGSSTTSDAAATTSVTQEVVFRAVLDGLQPVLLEVVQSAKDVENLRADLSRLAKKVEVQGVGHEMTARAVVQLRDQPPVVVKPDVSVKPNFVADPDESPIDVEALTAANKNYSDMAVVRSELRKVLESETALTTKSQKVLCSPDRLSLVMSDVVERLRGCDVDDANTYLFNPTIFPVRNKPTKTKWIKIQKPLSGHVSHMFSDFRKWALPAFWEVLGIDGDDIQPDVAKTWLEADAFMLSDKGQQAVAAAAKSFFRRTGAGERVVRSAGPGGLEHVSMTVGHFMLFGSLARHQLMVAAGIRERHRKGTADGTFKWWCEEAVPVRTIMPKSATIFNGISIVDFADPCRFDMVLNPSGLLSTSGAPSDADTPSTEAARRAALADARPVGLSAVADTAAAHVGGSNAGPPAAFDSTNDSDDDADADLVPFFSGAGAGDDAEEGLGVGNEGRVDDGDTDEGSGGEEDADGDEEECGGGDGALGGEEDDDLGLGGVDLIL</sequence>
<feature type="compositionally biased region" description="Pro residues" evidence="1">
    <location>
        <begin position="150"/>
        <end position="159"/>
    </location>
</feature>
<proteinExistence type="predicted"/>
<organism evidence="2 3">
    <name type="scientific">Porphyra umbilicalis</name>
    <name type="common">Purple laver</name>
    <name type="synonym">Red alga</name>
    <dbReference type="NCBI Taxonomy" id="2786"/>
    <lineage>
        <taxon>Eukaryota</taxon>
        <taxon>Rhodophyta</taxon>
        <taxon>Bangiophyceae</taxon>
        <taxon>Bangiales</taxon>
        <taxon>Bangiaceae</taxon>
        <taxon>Porphyra</taxon>
    </lineage>
</organism>
<gene>
    <name evidence="2" type="ORF">BU14_0256s0036</name>
</gene>
<feature type="region of interest" description="Disordered" evidence="1">
    <location>
        <begin position="675"/>
        <end position="772"/>
    </location>
</feature>
<feature type="region of interest" description="Disordered" evidence="1">
    <location>
        <begin position="1"/>
        <end position="32"/>
    </location>
</feature>
<reference evidence="2 3" key="1">
    <citation type="submission" date="2017-03" db="EMBL/GenBank/DDBJ databases">
        <title>WGS assembly of Porphyra umbilicalis.</title>
        <authorList>
            <person name="Brawley S.H."/>
            <person name="Blouin N.A."/>
            <person name="Ficko-Blean E."/>
            <person name="Wheeler G.L."/>
            <person name="Lohr M."/>
            <person name="Goodson H.V."/>
            <person name="Jenkins J.W."/>
            <person name="Blaby-Haas C.E."/>
            <person name="Helliwell K.E."/>
            <person name="Chan C."/>
            <person name="Marriage T."/>
            <person name="Bhattacharya D."/>
            <person name="Klein A.S."/>
            <person name="Badis Y."/>
            <person name="Brodie J."/>
            <person name="Cao Y."/>
            <person name="Collen J."/>
            <person name="Dittami S.M."/>
            <person name="Gachon C.M."/>
            <person name="Green B.R."/>
            <person name="Karpowicz S."/>
            <person name="Kim J.W."/>
            <person name="Kudahl U."/>
            <person name="Lin S."/>
            <person name="Michel G."/>
            <person name="Mittag M."/>
            <person name="Olson B.J."/>
            <person name="Pangilinan J."/>
            <person name="Peng Y."/>
            <person name="Qiu H."/>
            <person name="Shu S."/>
            <person name="Singer J.T."/>
            <person name="Smith A.G."/>
            <person name="Sprecher B.N."/>
            <person name="Wagner V."/>
            <person name="Wang W."/>
            <person name="Wang Z.-Y."/>
            <person name="Yan J."/>
            <person name="Yarish C."/>
            <person name="Zoeuner-Riek S."/>
            <person name="Zhuang Y."/>
            <person name="Zou Y."/>
            <person name="Lindquist E.A."/>
            <person name="Grimwood J."/>
            <person name="Barry K."/>
            <person name="Rokhsar D.S."/>
            <person name="Schmutz J."/>
            <person name="Stiller J.W."/>
            <person name="Grossman A.R."/>
            <person name="Prochnik S.E."/>
        </authorList>
    </citation>
    <scope>NUCLEOTIDE SEQUENCE [LARGE SCALE GENOMIC DNA]</scope>
    <source>
        <strain evidence="2">4086291</strain>
    </source>
</reference>